<feature type="transmembrane region" description="Helical" evidence="1">
    <location>
        <begin position="93"/>
        <end position="115"/>
    </location>
</feature>
<dbReference type="EMBL" id="ML986489">
    <property type="protein sequence ID" value="KAF2277940.1"/>
    <property type="molecule type" value="Genomic_DNA"/>
</dbReference>
<keyword evidence="1" id="KW-0812">Transmembrane</keyword>
<protein>
    <submittedName>
        <fullName evidence="2">Uncharacterized protein</fullName>
    </submittedName>
</protein>
<name>A0A6A6JMR3_WESOR</name>
<proteinExistence type="predicted"/>
<keyword evidence="1" id="KW-0472">Membrane</keyword>
<evidence type="ECO:0000256" key="1">
    <source>
        <dbReference type="SAM" id="Phobius"/>
    </source>
</evidence>
<keyword evidence="3" id="KW-1185">Reference proteome</keyword>
<dbReference type="RefSeq" id="XP_033655479.1">
    <property type="nucleotide sequence ID" value="XM_033800796.1"/>
</dbReference>
<dbReference type="Proteomes" id="UP000800097">
    <property type="component" value="Unassembled WGS sequence"/>
</dbReference>
<sequence length="241" mass="26932">MDKSKQQAEENWLQRESGWINDSCKRRNNTIANHRCRPKVQHPTDAIPLLSASPPPTRHFPRAPIRIKRVQKPKLCLVIPEDQLATRTPPSAIFIPLFVFVLLIRLIILLTLVHLSPQHPHHLAQHLRNITRIRQPPQLLHLLQKHAPLPSSHSAISRLSPSLVPSKISIIPSPMSHSARPISSLTSYPKVPELRHTVFAIFLNVSSPDLLVAKLAVSAAAVSTISSKASEISSKTWEDIS</sequence>
<dbReference type="GeneID" id="54553971"/>
<evidence type="ECO:0000313" key="2">
    <source>
        <dbReference type="EMBL" id="KAF2277940.1"/>
    </source>
</evidence>
<organism evidence="2 3">
    <name type="scientific">Westerdykella ornata</name>
    <dbReference type="NCBI Taxonomy" id="318751"/>
    <lineage>
        <taxon>Eukaryota</taxon>
        <taxon>Fungi</taxon>
        <taxon>Dikarya</taxon>
        <taxon>Ascomycota</taxon>
        <taxon>Pezizomycotina</taxon>
        <taxon>Dothideomycetes</taxon>
        <taxon>Pleosporomycetidae</taxon>
        <taxon>Pleosporales</taxon>
        <taxon>Sporormiaceae</taxon>
        <taxon>Westerdykella</taxon>
    </lineage>
</organism>
<accession>A0A6A6JMR3</accession>
<gene>
    <name evidence="2" type="ORF">EI97DRAFT_457177</name>
</gene>
<reference evidence="2" key="1">
    <citation type="journal article" date="2020" name="Stud. Mycol.">
        <title>101 Dothideomycetes genomes: a test case for predicting lifestyles and emergence of pathogens.</title>
        <authorList>
            <person name="Haridas S."/>
            <person name="Albert R."/>
            <person name="Binder M."/>
            <person name="Bloem J."/>
            <person name="Labutti K."/>
            <person name="Salamov A."/>
            <person name="Andreopoulos B."/>
            <person name="Baker S."/>
            <person name="Barry K."/>
            <person name="Bills G."/>
            <person name="Bluhm B."/>
            <person name="Cannon C."/>
            <person name="Castanera R."/>
            <person name="Culley D."/>
            <person name="Daum C."/>
            <person name="Ezra D."/>
            <person name="Gonzalez J."/>
            <person name="Henrissat B."/>
            <person name="Kuo A."/>
            <person name="Liang C."/>
            <person name="Lipzen A."/>
            <person name="Lutzoni F."/>
            <person name="Magnuson J."/>
            <person name="Mondo S."/>
            <person name="Nolan M."/>
            <person name="Ohm R."/>
            <person name="Pangilinan J."/>
            <person name="Park H.-J."/>
            <person name="Ramirez L."/>
            <person name="Alfaro M."/>
            <person name="Sun H."/>
            <person name="Tritt A."/>
            <person name="Yoshinaga Y."/>
            <person name="Zwiers L.-H."/>
            <person name="Turgeon B."/>
            <person name="Goodwin S."/>
            <person name="Spatafora J."/>
            <person name="Crous P."/>
            <person name="Grigoriev I."/>
        </authorList>
    </citation>
    <scope>NUCLEOTIDE SEQUENCE</scope>
    <source>
        <strain evidence="2">CBS 379.55</strain>
    </source>
</reference>
<keyword evidence="1" id="KW-1133">Transmembrane helix</keyword>
<evidence type="ECO:0000313" key="3">
    <source>
        <dbReference type="Proteomes" id="UP000800097"/>
    </source>
</evidence>
<dbReference type="AlphaFoldDB" id="A0A6A6JMR3"/>